<accession>A0ABX9HH25</accession>
<dbReference type="EMBL" id="PPTT01000022">
    <property type="protein sequence ID" value="RDB67709.1"/>
    <property type="molecule type" value="Genomic_DNA"/>
</dbReference>
<keyword evidence="2" id="KW-0472">Membrane</keyword>
<feature type="compositionally biased region" description="Basic and acidic residues" evidence="1">
    <location>
        <begin position="229"/>
        <end position="264"/>
    </location>
</feature>
<keyword evidence="2" id="KW-1133">Transmembrane helix</keyword>
<proteinExistence type="predicted"/>
<name>A0ABX9HH25_9ACTN</name>
<keyword evidence="2" id="KW-0812">Transmembrane</keyword>
<reference evidence="3 4" key="1">
    <citation type="journal article" date="2018" name="Elife">
        <title>Discovery and characterization of a prevalent human gut bacterial enzyme sufficient for the inactivation of a family of plant toxins.</title>
        <authorList>
            <person name="Koppel N."/>
            <person name="Bisanz J.E."/>
            <person name="Pandelia M.E."/>
            <person name="Turnbaugh P.J."/>
            <person name="Balskus E.P."/>
        </authorList>
    </citation>
    <scope>NUCLEOTIDE SEQUENCE [LARGE SCALE GENOMIC DNA]</scope>
    <source>
        <strain evidence="3 4">DSM 16107</strain>
    </source>
</reference>
<gene>
    <name evidence="3" type="ORF">C1876_12245</name>
</gene>
<sequence length="275" mass="29802">MTPPPSAGQPASGAGKKGCGCMTVAICLAVLLIISGLVVFATSLFSSPSSDDREALPASATVETTYYTDEDGDWIHTASQLEDGLRSFYQKTGVQPYVYILPNGTTTSTQELQQRAETLYSELFQDEGHFLLVFCDDGDGGFNCGYATGTNAASVMDAQAVNVLAENLDKRYSTYSITEEQIFSKAFADTADTIMKKTSGPTSGDALLTLGVGMVILAVCVGINLSRKKREDEERKQREQEELLSRPLEKFGDQDVEEIARKYEQPAANTGEPRQ</sequence>
<feature type="transmembrane region" description="Helical" evidence="2">
    <location>
        <begin position="21"/>
        <end position="45"/>
    </location>
</feature>
<feature type="region of interest" description="Disordered" evidence="1">
    <location>
        <begin position="229"/>
        <end position="275"/>
    </location>
</feature>
<protein>
    <recommendedName>
        <fullName evidence="5">TPM domain-containing protein</fullName>
    </recommendedName>
</protein>
<organism evidence="3 4">
    <name type="scientific">Eggerthella sinensis</name>
    <dbReference type="NCBI Taxonomy" id="242230"/>
    <lineage>
        <taxon>Bacteria</taxon>
        <taxon>Bacillati</taxon>
        <taxon>Actinomycetota</taxon>
        <taxon>Coriobacteriia</taxon>
        <taxon>Eggerthellales</taxon>
        <taxon>Eggerthellaceae</taxon>
        <taxon>Eggerthella</taxon>
    </lineage>
</organism>
<evidence type="ECO:0000256" key="2">
    <source>
        <dbReference type="SAM" id="Phobius"/>
    </source>
</evidence>
<evidence type="ECO:0000256" key="1">
    <source>
        <dbReference type="SAM" id="MobiDB-lite"/>
    </source>
</evidence>
<comment type="caution">
    <text evidence="3">The sequence shown here is derived from an EMBL/GenBank/DDBJ whole genome shotgun (WGS) entry which is preliminary data.</text>
</comment>
<evidence type="ECO:0008006" key="5">
    <source>
        <dbReference type="Google" id="ProtNLM"/>
    </source>
</evidence>
<keyword evidence="4" id="KW-1185">Reference proteome</keyword>
<evidence type="ECO:0000313" key="4">
    <source>
        <dbReference type="Proteomes" id="UP000253817"/>
    </source>
</evidence>
<dbReference type="Proteomes" id="UP000253817">
    <property type="component" value="Unassembled WGS sequence"/>
</dbReference>
<evidence type="ECO:0000313" key="3">
    <source>
        <dbReference type="EMBL" id="RDB67709.1"/>
    </source>
</evidence>
<feature type="transmembrane region" description="Helical" evidence="2">
    <location>
        <begin position="206"/>
        <end position="226"/>
    </location>
</feature>